<accession>A0ABM7F052</accession>
<evidence type="ECO:0000313" key="11">
    <source>
        <dbReference type="EMBL" id="BBC29051.1"/>
    </source>
</evidence>
<feature type="transmembrane region" description="Helical" evidence="9">
    <location>
        <begin position="158"/>
        <end position="186"/>
    </location>
</feature>
<dbReference type="InterPro" id="IPR050864">
    <property type="entry name" value="Bacterial_PTS_Sugar_Transport"/>
</dbReference>
<keyword evidence="12" id="KW-1185">Reference proteome</keyword>
<dbReference type="InterPro" id="IPR013014">
    <property type="entry name" value="PTS_EIIC_2"/>
</dbReference>
<organism evidence="11 12">
    <name type="scientific">Streptomyces graminofaciens</name>
    <dbReference type="NCBI Taxonomy" id="68212"/>
    <lineage>
        <taxon>Bacteria</taxon>
        <taxon>Bacillati</taxon>
        <taxon>Actinomycetota</taxon>
        <taxon>Actinomycetes</taxon>
        <taxon>Kitasatosporales</taxon>
        <taxon>Streptomycetaceae</taxon>
        <taxon>Streptomyces</taxon>
    </lineage>
</organism>
<dbReference type="InterPro" id="IPR006327">
    <property type="entry name" value="PTS_IIC_fruc"/>
</dbReference>
<evidence type="ECO:0000256" key="5">
    <source>
        <dbReference type="ARBA" id="ARBA00022683"/>
    </source>
</evidence>
<sequence>MSPTSSVSPAPMDQYAAPGRRAVTRLGLWLAAGTGHLATLTALGGLLVALAYAIGGWGITALSVNVTGQGFSWLRSDSWAVALLQTGNITLDLLGLAIALYTAYGIAGRPAVIPAFASGLAAMTMETGYLGGLAAGVIAGVTTRALQRINVPARWRPLMVDAAIPMVATLFTAVVFFRALVAPQIAQLDAWLYDKLVTLEVTDHHVVLGLVLGLIVCCDFGGTVQKAAFAYALGGIGSYVPTPAHMTFMAVVVAAGMVPALGMSLATGVRRKLFTEAERNYGKVAWLLGVVSAPVGAVPFALRDPLRVIPASMAGGAVTGVLIMTFGSTMAVPYGGFFAAGQLGKPLLFTAAVAAGALVTAGVAGALKSLRRTAPATATTGARPKMSVAV</sequence>
<evidence type="ECO:0000256" key="7">
    <source>
        <dbReference type="ARBA" id="ARBA00022989"/>
    </source>
</evidence>
<reference evidence="11 12" key="2">
    <citation type="journal article" date="2023" name="ChemBioChem">
        <title>Acyltransferase Domain Exchange between Two Independent Type I Polyketide Synthases in the Same Producer Strain of Macrolide Antibiotics.</title>
        <authorList>
            <person name="Kudo F."/>
            <person name="Kishikawa K."/>
            <person name="Tsuboi K."/>
            <person name="Kido T."/>
            <person name="Usui T."/>
            <person name="Hashimoto J."/>
            <person name="Shin-Ya K."/>
            <person name="Miyanaga A."/>
            <person name="Eguchi T."/>
        </authorList>
    </citation>
    <scope>NUCLEOTIDE SEQUENCE [LARGE SCALE GENOMIC DNA]</scope>
    <source>
        <strain evidence="11 12">A-8890</strain>
    </source>
</reference>
<proteinExistence type="predicted"/>
<keyword evidence="4" id="KW-0762">Sugar transport</keyword>
<evidence type="ECO:0000256" key="9">
    <source>
        <dbReference type="SAM" id="Phobius"/>
    </source>
</evidence>
<feature type="domain" description="PTS EIIC type-2" evidence="10">
    <location>
        <begin position="26"/>
        <end position="386"/>
    </location>
</feature>
<dbReference type="EMBL" id="AP018448">
    <property type="protein sequence ID" value="BBC29051.1"/>
    <property type="molecule type" value="Genomic_DNA"/>
</dbReference>
<evidence type="ECO:0000256" key="3">
    <source>
        <dbReference type="ARBA" id="ARBA00022475"/>
    </source>
</evidence>
<evidence type="ECO:0000256" key="8">
    <source>
        <dbReference type="ARBA" id="ARBA00023136"/>
    </source>
</evidence>
<evidence type="ECO:0000256" key="4">
    <source>
        <dbReference type="ARBA" id="ARBA00022597"/>
    </source>
</evidence>
<evidence type="ECO:0000256" key="1">
    <source>
        <dbReference type="ARBA" id="ARBA00004429"/>
    </source>
</evidence>
<feature type="transmembrane region" description="Helical" evidence="9">
    <location>
        <begin position="86"/>
        <end position="107"/>
    </location>
</feature>
<feature type="transmembrane region" description="Helical" evidence="9">
    <location>
        <begin position="26"/>
        <end position="48"/>
    </location>
</feature>
<dbReference type="Proteomes" id="UP001321542">
    <property type="component" value="Chromosome"/>
</dbReference>
<feature type="transmembrane region" description="Helical" evidence="9">
    <location>
        <begin position="246"/>
        <end position="264"/>
    </location>
</feature>
<dbReference type="NCBIfam" id="TIGR01427">
    <property type="entry name" value="PTS_IIC_fructo"/>
    <property type="match status" value="1"/>
</dbReference>
<evidence type="ECO:0000259" key="10">
    <source>
        <dbReference type="PROSITE" id="PS51104"/>
    </source>
</evidence>
<keyword evidence="8 9" id="KW-0472">Membrane</keyword>
<feature type="transmembrane region" description="Helical" evidence="9">
    <location>
        <begin position="206"/>
        <end position="234"/>
    </location>
</feature>
<keyword evidence="7 9" id="KW-1133">Transmembrane helix</keyword>
<feature type="transmembrane region" description="Helical" evidence="9">
    <location>
        <begin position="127"/>
        <end position="146"/>
    </location>
</feature>
<name>A0ABM7F052_9ACTN</name>
<feature type="transmembrane region" description="Helical" evidence="9">
    <location>
        <begin position="314"/>
        <end position="335"/>
    </location>
</feature>
<gene>
    <name evidence="11" type="ORF">SGFS_003420</name>
</gene>
<dbReference type="PROSITE" id="PS51104">
    <property type="entry name" value="PTS_EIIC_TYPE_2"/>
    <property type="match status" value="1"/>
</dbReference>
<keyword evidence="3" id="KW-1003">Cell membrane</keyword>
<keyword evidence="5" id="KW-0598">Phosphotransferase system</keyword>
<keyword evidence="6 9" id="KW-0812">Transmembrane</keyword>
<evidence type="ECO:0000313" key="12">
    <source>
        <dbReference type="Proteomes" id="UP001321542"/>
    </source>
</evidence>
<protein>
    <recommendedName>
        <fullName evidence="10">PTS EIIC type-2 domain-containing protein</fullName>
    </recommendedName>
</protein>
<dbReference type="PANTHER" id="PTHR30505">
    <property type="entry name" value="FRUCTOSE-LIKE PERMEASE"/>
    <property type="match status" value="1"/>
</dbReference>
<evidence type="ECO:0000256" key="2">
    <source>
        <dbReference type="ARBA" id="ARBA00022448"/>
    </source>
</evidence>
<reference evidence="11 12" key="1">
    <citation type="journal article" date="2010" name="ChemBioChem">
        <title>Cloning and characterization of the biosynthetic gene cluster of 16-membered macrolide antibiotic FD-891: involvement of a dual functional cytochrome P450 monooxygenase catalyzing epoxidation and hydroxylation.</title>
        <authorList>
            <person name="Kudo F."/>
            <person name="Motegi A."/>
            <person name="Mizoue K."/>
            <person name="Eguchi T."/>
        </authorList>
    </citation>
    <scope>NUCLEOTIDE SEQUENCE [LARGE SCALE GENOMIC DNA]</scope>
    <source>
        <strain evidence="11 12">A-8890</strain>
    </source>
</reference>
<dbReference type="PANTHER" id="PTHR30505:SF0">
    <property type="entry name" value="FRUCTOSE-LIKE PTS SYSTEM EIIBC COMPONENT-RELATED"/>
    <property type="match status" value="1"/>
</dbReference>
<feature type="transmembrane region" description="Helical" evidence="9">
    <location>
        <begin position="347"/>
        <end position="367"/>
    </location>
</feature>
<comment type="subcellular location">
    <subcellularLocation>
        <location evidence="1">Cell inner membrane</location>
        <topology evidence="1">Multi-pass membrane protein</topology>
    </subcellularLocation>
</comment>
<feature type="transmembrane region" description="Helical" evidence="9">
    <location>
        <begin position="284"/>
        <end position="302"/>
    </location>
</feature>
<evidence type="ECO:0000256" key="6">
    <source>
        <dbReference type="ARBA" id="ARBA00022692"/>
    </source>
</evidence>
<keyword evidence="2" id="KW-0813">Transport</keyword>
<dbReference type="RefSeq" id="WP_286247024.1">
    <property type="nucleotide sequence ID" value="NZ_AP018448.1"/>
</dbReference>